<dbReference type="InterPro" id="IPR029510">
    <property type="entry name" value="Ald_DH_CS_GLU"/>
</dbReference>
<accession>A0A846XL05</accession>
<feature type="active site" evidence="3">
    <location>
        <position position="257"/>
    </location>
</feature>
<name>A0A846XL05_9NOCA</name>
<dbReference type="FunFam" id="3.40.309.10:FF:000004">
    <property type="entry name" value="Succinate-semialdehyde dehydrogenase I"/>
    <property type="match status" value="1"/>
</dbReference>
<dbReference type="Pfam" id="PF00171">
    <property type="entry name" value="Aldedh"/>
    <property type="match status" value="1"/>
</dbReference>
<evidence type="ECO:0000313" key="6">
    <source>
        <dbReference type="EMBL" id="NKY34444.1"/>
    </source>
</evidence>
<evidence type="ECO:0000256" key="4">
    <source>
        <dbReference type="RuleBase" id="RU003345"/>
    </source>
</evidence>
<comment type="similarity">
    <text evidence="1 4">Belongs to the aldehyde dehydrogenase family.</text>
</comment>
<evidence type="ECO:0000256" key="3">
    <source>
        <dbReference type="PROSITE-ProRule" id="PRU10007"/>
    </source>
</evidence>
<dbReference type="GO" id="GO:0009450">
    <property type="term" value="P:gamma-aminobutyric acid catabolic process"/>
    <property type="evidence" value="ECO:0007669"/>
    <property type="project" value="TreeGrafter"/>
</dbReference>
<evidence type="ECO:0000256" key="2">
    <source>
        <dbReference type="ARBA" id="ARBA00023002"/>
    </source>
</evidence>
<evidence type="ECO:0000256" key="1">
    <source>
        <dbReference type="ARBA" id="ARBA00009986"/>
    </source>
</evidence>
<dbReference type="InterPro" id="IPR016161">
    <property type="entry name" value="Ald_DH/histidinol_DH"/>
</dbReference>
<dbReference type="InterPro" id="IPR050740">
    <property type="entry name" value="Aldehyde_DH_Superfamily"/>
</dbReference>
<evidence type="ECO:0000259" key="5">
    <source>
        <dbReference type="Pfam" id="PF00171"/>
    </source>
</evidence>
<dbReference type="PROSITE" id="PS00687">
    <property type="entry name" value="ALDEHYDE_DEHYDR_GLU"/>
    <property type="match status" value="1"/>
</dbReference>
<dbReference type="InterPro" id="IPR016163">
    <property type="entry name" value="Ald_DH_C"/>
</dbReference>
<dbReference type="FunFam" id="3.40.605.10:FF:000007">
    <property type="entry name" value="NAD/NADP-dependent betaine aldehyde dehydrogenase"/>
    <property type="match status" value="1"/>
</dbReference>
<dbReference type="InterPro" id="IPR016160">
    <property type="entry name" value="Ald_DH_CS_CYS"/>
</dbReference>
<dbReference type="RefSeq" id="WP_068050349.1">
    <property type="nucleotide sequence ID" value="NZ_JAAXOO010000003.1"/>
</dbReference>
<dbReference type="Gene3D" id="3.40.605.10">
    <property type="entry name" value="Aldehyde Dehydrogenase, Chain A, domain 1"/>
    <property type="match status" value="1"/>
</dbReference>
<gene>
    <name evidence="6" type="ORF">HGA13_15385</name>
</gene>
<dbReference type="Proteomes" id="UP000565715">
    <property type="component" value="Unassembled WGS sequence"/>
</dbReference>
<evidence type="ECO:0000313" key="7">
    <source>
        <dbReference type="Proteomes" id="UP000565715"/>
    </source>
</evidence>
<dbReference type="CDD" id="cd07103">
    <property type="entry name" value="ALDH_F5_SSADH_GabD"/>
    <property type="match status" value="1"/>
</dbReference>
<dbReference type="SUPFAM" id="SSF53720">
    <property type="entry name" value="ALDH-like"/>
    <property type="match status" value="1"/>
</dbReference>
<dbReference type="InterPro" id="IPR015590">
    <property type="entry name" value="Aldehyde_DH_dom"/>
</dbReference>
<dbReference type="InterPro" id="IPR016162">
    <property type="entry name" value="Ald_DH_N"/>
</dbReference>
<reference evidence="6 7" key="1">
    <citation type="submission" date="2020-04" db="EMBL/GenBank/DDBJ databases">
        <title>MicrobeNet Type strains.</title>
        <authorList>
            <person name="Nicholson A.C."/>
        </authorList>
    </citation>
    <scope>NUCLEOTIDE SEQUENCE [LARGE SCALE GENOMIC DNA]</scope>
    <source>
        <strain evidence="6 7">DSM 45078</strain>
    </source>
</reference>
<protein>
    <submittedName>
        <fullName evidence="6">NAD-dependent succinate-semialdehyde dehydrogenase</fullName>
    </submittedName>
</protein>
<feature type="domain" description="Aldehyde dehydrogenase" evidence="5">
    <location>
        <begin position="25"/>
        <end position="481"/>
    </location>
</feature>
<organism evidence="6 7">
    <name type="scientific">Nocardia speluncae</name>
    <dbReference type="NCBI Taxonomy" id="419477"/>
    <lineage>
        <taxon>Bacteria</taxon>
        <taxon>Bacillati</taxon>
        <taxon>Actinomycetota</taxon>
        <taxon>Actinomycetes</taxon>
        <taxon>Mycobacteriales</taxon>
        <taxon>Nocardiaceae</taxon>
        <taxon>Nocardia</taxon>
    </lineage>
</organism>
<dbReference type="EMBL" id="JAAXOO010000003">
    <property type="protein sequence ID" value="NKY34444.1"/>
    <property type="molecule type" value="Genomic_DNA"/>
</dbReference>
<sequence>MASETDVLDSVPKQLWIGGPVDATGGGTFAVHNPADGEVIAEVADATPEDAVRALDAAAAAQADWAATPARERGEILRAVFERITARAEDFAMLMTLEMGKALPESRNEVRYGSEFFRWFSEEAARINGRYLHAPSGTGRILVHKQPVGPCLAITPWNFPLAMGTRKIGPALAAGCTMIVKPASATPLTMLLLAKLCAEAGLPEGVLSVITSRRSGAVTQPLLDDPRLRKLTFTGSTEVGRSLVEKSAHGLLRTSMELGGNAPFVVFDDADIDAAVQGAMLAKLRNGGEACTAANRFHVQRGVLAEFTDKFAAAMTEQVRMGPGTDPDTTLGPLINSEQLAMVSELVDDAVSAGATVRLGGKAPSGPGWFYPATILTDIPGGARILREEVFGPVAPIVAFDTEDEGLAAANDTEYGLVSYIYTRDLDRALRVAEGLESGMVGVNRGVISDPAAPFGGVKASGFGREGGIEGIEEYLSTKYIAMT</sequence>
<comment type="caution">
    <text evidence="6">The sequence shown here is derived from an EMBL/GenBank/DDBJ whole genome shotgun (WGS) entry which is preliminary data.</text>
</comment>
<dbReference type="AlphaFoldDB" id="A0A846XL05"/>
<dbReference type="GO" id="GO:0004777">
    <property type="term" value="F:succinate-semialdehyde dehydrogenase (NAD+) activity"/>
    <property type="evidence" value="ECO:0007669"/>
    <property type="project" value="TreeGrafter"/>
</dbReference>
<dbReference type="PANTHER" id="PTHR43353">
    <property type="entry name" value="SUCCINATE-SEMIALDEHYDE DEHYDROGENASE, MITOCHONDRIAL"/>
    <property type="match status" value="1"/>
</dbReference>
<dbReference type="PANTHER" id="PTHR43353:SF5">
    <property type="entry name" value="SUCCINATE-SEMIALDEHYDE DEHYDROGENASE, MITOCHONDRIAL"/>
    <property type="match status" value="1"/>
</dbReference>
<keyword evidence="7" id="KW-1185">Reference proteome</keyword>
<dbReference type="PROSITE" id="PS00070">
    <property type="entry name" value="ALDEHYDE_DEHYDR_CYS"/>
    <property type="match status" value="1"/>
</dbReference>
<dbReference type="Gene3D" id="3.40.309.10">
    <property type="entry name" value="Aldehyde Dehydrogenase, Chain A, domain 2"/>
    <property type="match status" value="1"/>
</dbReference>
<dbReference type="FunFam" id="3.40.605.10:FF:000026">
    <property type="entry name" value="Aldehyde dehydrogenase, putative"/>
    <property type="match status" value="1"/>
</dbReference>
<keyword evidence="2 4" id="KW-0560">Oxidoreductase</keyword>
<proteinExistence type="inferred from homology"/>